<dbReference type="InterPro" id="IPR020904">
    <property type="entry name" value="Sc_DH/Rdtase_CS"/>
</dbReference>
<keyword evidence="3" id="KW-0560">Oxidoreductase</keyword>
<dbReference type="InterPro" id="IPR002347">
    <property type="entry name" value="SDR_fam"/>
</dbReference>
<dbReference type="InterPro" id="IPR036291">
    <property type="entry name" value="NAD(P)-bd_dom_sf"/>
</dbReference>
<dbReference type="GO" id="GO:0016616">
    <property type="term" value="F:oxidoreductase activity, acting on the CH-OH group of donors, NAD or NADP as acceptor"/>
    <property type="evidence" value="ECO:0007669"/>
    <property type="project" value="TreeGrafter"/>
</dbReference>
<keyword evidence="2" id="KW-0521">NADP</keyword>
<reference evidence="5 6" key="1">
    <citation type="journal article" date="2011" name="Proc. Natl. Acad. Sci. U.S.A.">
        <title>Evolutionary erosion of yeast sex chromosomes by mating-type switching accidents.</title>
        <authorList>
            <person name="Gordon J.L."/>
            <person name="Armisen D."/>
            <person name="Proux-Wera E."/>
            <person name="Oheigeartaigh S.S."/>
            <person name="Byrne K.P."/>
            <person name="Wolfe K.H."/>
        </authorList>
    </citation>
    <scope>NUCLEOTIDE SEQUENCE [LARGE SCALE GENOMIC DNA]</scope>
    <source>
        <strain evidence="6">ATCC 10597 / BCRC 20456 / CBS 421 / NBRC 0211 / NRRL Y-12639</strain>
    </source>
</reference>
<dbReference type="eggNOG" id="KOG1201">
    <property type="taxonomic scope" value="Eukaryota"/>
</dbReference>
<dbReference type="HOGENOM" id="CLU_010194_5_1_1"/>
<dbReference type="PROSITE" id="PS00061">
    <property type="entry name" value="ADH_SHORT"/>
    <property type="match status" value="1"/>
</dbReference>
<dbReference type="PRINTS" id="PR00080">
    <property type="entry name" value="SDRFAMILY"/>
</dbReference>
<sequence>MVLLVRNVLLNILISFQKRFTFPFLEKKTPEDTILKKGSVAIITGGSGGLGLEIVKRLTSRNVTCIILDVIPPNVRFKKEEKVIFYRCDISSIHQVKKVHRDIRKRNERISLLINNAGITCVKPLIEMTNQEIKKIIEVNFIGAYGMIETFLPDLMRDNDKCYIVNIASVLGLISPANLTGYGASKAGMIAVHKSLASSLKNCKEGHKIRTLLVCTGKIKTTMFETVPTPSSILAPDIDPSELAKLIIHSIDNNLEHTLKEPYYVNLVPFFKMLDRPYIALLKRFSGMNQATSN</sequence>
<dbReference type="PANTHER" id="PTHR24322:SF736">
    <property type="entry name" value="RETINOL DEHYDROGENASE 10"/>
    <property type="match status" value="1"/>
</dbReference>
<dbReference type="RefSeq" id="XP_003668613.1">
    <property type="nucleotide sequence ID" value="XM_003668565.1"/>
</dbReference>
<dbReference type="Pfam" id="PF00106">
    <property type="entry name" value="adh_short"/>
    <property type="match status" value="1"/>
</dbReference>
<dbReference type="OMA" id="NWYAVLP"/>
<dbReference type="Proteomes" id="UP000000689">
    <property type="component" value="Chromosome 2"/>
</dbReference>
<dbReference type="OrthoDB" id="10253736at2759"/>
<accession>G0W6F9</accession>
<evidence type="ECO:0000256" key="4">
    <source>
        <dbReference type="RuleBase" id="RU000363"/>
    </source>
</evidence>
<dbReference type="EMBL" id="HE580268">
    <property type="protein sequence ID" value="CCD23370.1"/>
    <property type="molecule type" value="Genomic_DNA"/>
</dbReference>
<evidence type="ECO:0000313" key="6">
    <source>
        <dbReference type="Proteomes" id="UP000000689"/>
    </source>
</evidence>
<dbReference type="KEGG" id="ndi:NDAI_0B03360"/>
<dbReference type="SUPFAM" id="SSF51735">
    <property type="entry name" value="NAD(P)-binding Rossmann-fold domains"/>
    <property type="match status" value="1"/>
</dbReference>
<evidence type="ECO:0000256" key="2">
    <source>
        <dbReference type="ARBA" id="ARBA00022857"/>
    </source>
</evidence>
<gene>
    <name evidence="5" type="primary">NDAI0B03360</name>
    <name evidence="5" type="ordered locus">NDAI_0B03360</name>
</gene>
<organism evidence="5 6">
    <name type="scientific">Naumovozyma dairenensis (strain ATCC 10597 / BCRC 20456 / CBS 421 / NBRC 0211 / NRRL Y-12639)</name>
    <name type="common">Saccharomyces dairenensis</name>
    <dbReference type="NCBI Taxonomy" id="1071378"/>
    <lineage>
        <taxon>Eukaryota</taxon>
        <taxon>Fungi</taxon>
        <taxon>Dikarya</taxon>
        <taxon>Ascomycota</taxon>
        <taxon>Saccharomycotina</taxon>
        <taxon>Saccharomycetes</taxon>
        <taxon>Saccharomycetales</taxon>
        <taxon>Saccharomycetaceae</taxon>
        <taxon>Naumovozyma</taxon>
    </lineage>
</organism>
<dbReference type="Gene3D" id="3.40.50.720">
    <property type="entry name" value="NAD(P)-binding Rossmann-like Domain"/>
    <property type="match status" value="1"/>
</dbReference>
<evidence type="ECO:0000313" key="5">
    <source>
        <dbReference type="EMBL" id="CCD23370.1"/>
    </source>
</evidence>
<name>G0W6F9_NAUDC</name>
<evidence type="ECO:0000256" key="3">
    <source>
        <dbReference type="ARBA" id="ARBA00023002"/>
    </source>
</evidence>
<dbReference type="PRINTS" id="PR00081">
    <property type="entry name" value="GDHRDH"/>
</dbReference>
<dbReference type="STRING" id="1071378.G0W6F9"/>
<dbReference type="GeneID" id="11497824"/>
<evidence type="ECO:0000256" key="1">
    <source>
        <dbReference type="ARBA" id="ARBA00006484"/>
    </source>
</evidence>
<protein>
    <submittedName>
        <fullName evidence="5">Uncharacterized protein</fullName>
    </submittedName>
</protein>
<comment type="similarity">
    <text evidence="1 4">Belongs to the short-chain dehydrogenases/reductases (SDR) family.</text>
</comment>
<dbReference type="AlphaFoldDB" id="G0W6F9"/>
<dbReference type="PANTHER" id="PTHR24322">
    <property type="entry name" value="PKSB"/>
    <property type="match status" value="1"/>
</dbReference>
<proteinExistence type="inferred from homology"/>
<keyword evidence="6" id="KW-1185">Reference proteome</keyword>